<sequence>MLLKIHFFLIEKCRQAIGRQIVNVYLDSNFELNVITINPEFEQKIIDSRFEANNDLISSLDPNLKSKFLYELLRLVNEVQSQGYYPIILSSESARPVIRVLTSRELSDVVVISVLEVPKNVKVNVLKTVEVEE</sequence>
<dbReference type="EMBL" id="CP003426">
    <property type="protein sequence ID" value="AFI31054.1"/>
    <property type="molecule type" value="Genomic_DNA"/>
</dbReference>
<dbReference type="AlphaFoldDB" id="I0FC48"/>
<dbReference type="InterPro" id="IPR042196">
    <property type="entry name" value="FHIPEP_4"/>
</dbReference>
<dbReference type="PANTHER" id="PTHR30161:SF1">
    <property type="entry name" value="FLAGELLAR BIOSYNTHESIS PROTEIN FLHA-RELATED"/>
    <property type="match status" value="1"/>
</dbReference>
<evidence type="ECO:0000313" key="2">
    <source>
        <dbReference type="Proteomes" id="UP000005212"/>
    </source>
</evidence>
<organism evidence="1 2">
    <name type="scientific">Borrelia crocidurae (strain Achema)</name>
    <dbReference type="NCBI Taxonomy" id="1155096"/>
    <lineage>
        <taxon>Bacteria</taxon>
        <taxon>Pseudomonadati</taxon>
        <taxon>Spirochaetota</taxon>
        <taxon>Spirochaetia</taxon>
        <taxon>Spirochaetales</taxon>
        <taxon>Borreliaceae</taxon>
        <taxon>Borrelia</taxon>
    </lineage>
</organism>
<reference evidence="2" key="2">
    <citation type="submission" date="2012-03" db="EMBL/GenBank/DDBJ databases">
        <title>Complete genome sequence of Borrelia crocidurae.</title>
        <authorList>
            <person name="Elbir H."/>
            <person name="Gimenez G."/>
            <person name="Robert C."/>
            <person name="Raoult D."/>
            <person name="Drancourt M."/>
        </authorList>
    </citation>
    <scope>NUCLEOTIDE SEQUENCE [LARGE SCALE GENOMIC DNA]</scope>
    <source>
        <strain evidence="2">Achema</strain>
    </source>
</reference>
<dbReference type="InterPro" id="IPR001712">
    <property type="entry name" value="T3SS_FHIPEP"/>
</dbReference>
<dbReference type="Proteomes" id="UP000005212">
    <property type="component" value="Chromosome"/>
</dbReference>
<dbReference type="PANTHER" id="PTHR30161">
    <property type="entry name" value="FLAGELLAR EXPORT PROTEIN, MEMBRANE FLHA SUBUNIT-RELATED"/>
    <property type="match status" value="1"/>
</dbReference>
<reference evidence="1 2" key="1">
    <citation type="journal article" date="2012" name="J. Bacteriol.">
        <title>Complete Genome Sequence of Borrelia crocidurae.</title>
        <authorList>
            <person name="Elbir H."/>
            <person name="Gimenez G."/>
            <person name="Robert C."/>
            <person name="Bergstrom S."/>
            <person name="Cutler S."/>
            <person name="Raoult D."/>
            <person name="Drancourt M."/>
        </authorList>
    </citation>
    <scope>NUCLEOTIDE SEQUENCE [LARGE SCALE GENOMIC DNA]</scope>
    <source>
        <strain evidence="1 2">Achema</strain>
    </source>
</reference>
<gene>
    <name evidence="1" type="ordered locus">Q7M_275</name>
</gene>
<dbReference type="GO" id="GO:0005886">
    <property type="term" value="C:plasma membrane"/>
    <property type="evidence" value="ECO:0007669"/>
    <property type="project" value="TreeGrafter"/>
</dbReference>
<dbReference type="Gene3D" id="3.40.50.12790">
    <property type="entry name" value="FHIPEP family, domain 4"/>
    <property type="match status" value="1"/>
</dbReference>
<proteinExistence type="predicted"/>
<dbReference type="GO" id="GO:0009306">
    <property type="term" value="P:protein secretion"/>
    <property type="evidence" value="ECO:0007669"/>
    <property type="project" value="InterPro"/>
</dbReference>
<dbReference type="PATRIC" id="fig|1155096.3.peg.285"/>
<protein>
    <submittedName>
        <fullName evidence="1">Uncharacterized protein</fullName>
    </submittedName>
</protein>
<name>I0FC48_BORCA</name>
<dbReference type="Pfam" id="PF00771">
    <property type="entry name" value="FHIPEP"/>
    <property type="match status" value="1"/>
</dbReference>
<accession>I0FC48</accession>
<dbReference type="GO" id="GO:0044780">
    <property type="term" value="P:bacterial-type flagellum assembly"/>
    <property type="evidence" value="ECO:0007669"/>
    <property type="project" value="TreeGrafter"/>
</dbReference>
<dbReference type="HOGENOM" id="CLU_1902628_0_0_12"/>
<dbReference type="KEGG" id="bcw:Q7M_275"/>
<evidence type="ECO:0000313" key="1">
    <source>
        <dbReference type="EMBL" id="AFI31054.1"/>
    </source>
</evidence>